<dbReference type="OrthoDB" id="5520585at2"/>
<protein>
    <submittedName>
        <fullName evidence="1">Uncharacterized protein</fullName>
    </submittedName>
</protein>
<dbReference type="HOGENOM" id="CLU_2604226_0_0_7"/>
<evidence type="ECO:0000313" key="1">
    <source>
        <dbReference type="EMBL" id="AGP41563.1"/>
    </source>
</evidence>
<dbReference type="AlphaFoldDB" id="S4YF93"/>
<proteinExistence type="predicted"/>
<gene>
    <name evidence="1" type="ORF">SCE1572_47980</name>
</gene>
<organism evidence="1 2">
    <name type="scientific">Sorangium cellulosum So0157-2</name>
    <dbReference type="NCBI Taxonomy" id="1254432"/>
    <lineage>
        <taxon>Bacteria</taxon>
        <taxon>Pseudomonadati</taxon>
        <taxon>Myxococcota</taxon>
        <taxon>Polyangia</taxon>
        <taxon>Polyangiales</taxon>
        <taxon>Polyangiaceae</taxon>
        <taxon>Sorangium</taxon>
    </lineage>
</organism>
<dbReference type="PATRIC" id="fig|1254432.3.peg.10833"/>
<dbReference type="RefSeq" id="WP_020741431.1">
    <property type="nucleotide sequence ID" value="NC_021658.1"/>
</dbReference>
<name>S4YF93_SORCE</name>
<dbReference type="STRING" id="1254432.SCE1572_47980"/>
<evidence type="ECO:0000313" key="2">
    <source>
        <dbReference type="Proteomes" id="UP000014803"/>
    </source>
</evidence>
<dbReference type="KEGG" id="scu:SCE1572_47980"/>
<sequence>MKKKSLATDAVQARGWLSVKTAAEFLDMSPDALRRALERHAVRAPDGGVEAEVDGVRARKFGRLWRVQFSSRWCSEAMP</sequence>
<accession>S4YF93</accession>
<reference evidence="1 2" key="1">
    <citation type="journal article" date="2013" name="Sci. Rep.">
        <title>Extraordinary expansion of a Sorangium cellulosum genome from an alkaline milieu.</title>
        <authorList>
            <person name="Han K."/>
            <person name="Li Z.F."/>
            <person name="Peng R."/>
            <person name="Zhu L.P."/>
            <person name="Zhou T."/>
            <person name="Wang L.G."/>
            <person name="Li S.G."/>
            <person name="Zhang X.B."/>
            <person name="Hu W."/>
            <person name="Wu Z.H."/>
            <person name="Qin N."/>
            <person name="Li Y.Z."/>
        </authorList>
    </citation>
    <scope>NUCLEOTIDE SEQUENCE [LARGE SCALE GENOMIC DNA]</scope>
    <source>
        <strain evidence="1 2">So0157-2</strain>
    </source>
</reference>
<dbReference type="Proteomes" id="UP000014803">
    <property type="component" value="Chromosome"/>
</dbReference>
<dbReference type="EMBL" id="CP003969">
    <property type="protein sequence ID" value="AGP41563.1"/>
    <property type="molecule type" value="Genomic_DNA"/>
</dbReference>